<evidence type="ECO:0000256" key="1">
    <source>
        <dbReference type="SAM" id="MobiDB-lite"/>
    </source>
</evidence>
<name>A0A8A1MQG3_AJECA</name>
<gene>
    <name evidence="2" type="ORF">I7I51_03124</name>
</gene>
<dbReference type="EMBL" id="CP069116">
    <property type="protein sequence ID" value="QSS66912.1"/>
    <property type="molecule type" value="Genomic_DNA"/>
</dbReference>
<feature type="region of interest" description="Disordered" evidence="1">
    <location>
        <begin position="208"/>
        <end position="231"/>
    </location>
</feature>
<evidence type="ECO:0000313" key="3">
    <source>
        <dbReference type="Proteomes" id="UP000663671"/>
    </source>
</evidence>
<proteinExistence type="predicted"/>
<feature type="compositionally biased region" description="Polar residues" evidence="1">
    <location>
        <begin position="20"/>
        <end position="29"/>
    </location>
</feature>
<evidence type="ECO:0000313" key="2">
    <source>
        <dbReference type="EMBL" id="QSS66912.1"/>
    </source>
</evidence>
<feature type="region of interest" description="Disordered" evidence="1">
    <location>
        <begin position="1"/>
        <end position="39"/>
    </location>
</feature>
<dbReference type="OrthoDB" id="10637548at2759"/>
<organism evidence="2 3">
    <name type="scientific">Ajellomyces capsulatus</name>
    <name type="common">Darling's disease fungus</name>
    <name type="synonym">Histoplasma capsulatum</name>
    <dbReference type="NCBI Taxonomy" id="5037"/>
    <lineage>
        <taxon>Eukaryota</taxon>
        <taxon>Fungi</taxon>
        <taxon>Dikarya</taxon>
        <taxon>Ascomycota</taxon>
        <taxon>Pezizomycotina</taxon>
        <taxon>Eurotiomycetes</taxon>
        <taxon>Eurotiomycetidae</taxon>
        <taxon>Onygenales</taxon>
        <taxon>Ajellomycetaceae</taxon>
        <taxon>Histoplasma</taxon>
    </lineage>
</organism>
<feature type="compositionally biased region" description="Basic residues" evidence="1">
    <location>
        <begin position="9"/>
        <end position="19"/>
    </location>
</feature>
<dbReference type="Proteomes" id="UP000663671">
    <property type="component" value="Chromosome 6"/>
</dbReference>
<dbReference type="VEuPathDB" id="FungiDB:I7I51_03124"/>
<sequence>MNPPFPIGHGRHRQQHRRQPTQQELWSSNLQQPGLPQRRRPGRYRLKYLLLLNFVKRANSSWDKTNFPFGEGYQFHPVLVALALAAPAVCCLADRRQGSTPIPKPFTVGAIFRCKPIATCSSGPASLCPEQSPVSSWYQPAGVCEQRKASDLGVGRIRDSVLYRKNSPYVRIALPSAREDTTFAAEIDVTHFLPYLLSLQLPAPRELNPDLDRHIPDAQDPGHRLSPAGEP</sequence>
<feature type="compositionally biased region" description="Basic and acidic residues" evidence="1">
    <location>
        <begin position="208"/>
        <end position="223"/>
    </location>
</feature>
<dbReference type="AlphaFoldDB" id="A0A8A1MQG3"/>
<protein>
    <submittedName>
        <fullName evidence="2">Uncharacterized protein</fullName>
    </submittedName>
</protein>
<accession>A0A8A1MQG3</accession>
<reference evidence="2" key="1">
    <citation type="submission" date="2021-01" db="EMBL/GenBank/DDBJ databases">
        <title>Chromosome-level genome assembly of a human fungal pathogen reveals clustering of transcriptionally co-regulated genes.</title>
        <authorList>
            <person name="Voorhies M."/>
            <person name="Cohen S."/>
            <person name="Shea T.P."/>
            <person name="Petrus S."/>
            <person name="Munoz J.F."/>
            <person name="Poplawski S."/>
            <person name="Goldman W.E."/>
            <person name="Michael T."/>
            <person name="Cuomo C.A."/>
            <person name="Sil A."/>
            <person name="Beyhan S."/>
        </authorList>
    </citation>
    <scope>NUCLEOTIDE SEQUENCE</scope>
    <source>
        <strain evidence="2">WU24</strain>
    </source>
</reference>